<feature type="compositionally biased region" description="Low complexity" evidence="6">
    <location>
        <begin position="277"/>
        <end position="294"/>
    </location>
</feature>
<keyword evidence="5" id="KW-0445">Lipid transport</keyword>
<dbReference type="EMBL" id="CAAE01014650">
    <property type="protein sequence ID" value="CAG01585.1"/>
    <property type="molecule type" value="Genomic_DNA"/>
</dbReference>
<proteinExistence type="inferred from homology"/>
<dbReference type="GO" id="GO:0042147">
    <property type="term" value="P:retrograde transport, endosome to Golgi"/>
    <property type="evidence" value="ECO:0007669"/>
    <property type="project" value="UniProtKB-UniRule"/>
</dbReference>
<evidence type="ECO:0000256" key="1">
    <source>
        <dbReference type="ARBA" id="ARBA00006080"/>
    </source>
</evidence>
<comment type="subcellular location">
    <subcellularLocation>
        <location evidence="5">Golgi apparatus</location>
        <location evidence="5">trans-Golgi network</location>
    </subcellularLocation>
    <subcellularLocation>
        <location evidence="5">Recycling endosome</location>
    </subcellularLocation>
    <text evidence="5">Localizes to the trans-Golgi network as part of the GARP complex, while it localizes to recycling endosomes as part of the EARP complex.</text>
</comment>
<comment type="similarity">
    <text evidence="1 5">Belongs to the VPS51 family.</text>
</comment>
<dbReference type="GO" id="GO:0007030">
    <property type="term" value="P:Golgi organization"/>
    <property type="evidence" value="ECO:0007669"/>
    <property type="project" value="UniProtKB-UniRule"/>
</dbReference>
<dbReference type="GO" id="GO:1990745">
    <property type="term" value="C:EARP complex"/>
    <property type="evidence" value="ECO:0007669"/>
    <property type="project" value="UniProtKB-UniRule"/>
</dbReference>
<evidence type="ECO:0000256" key="4">
    <source>
        <dbReference type="ARBA" id="ARBA00023054"/>
    </source>
</evidence>
<evidence type="ECO:0000256" key="6">
    <source>
        <dbReference type="SAM" id="MobiDB-lite"/>
    </source>
</evidence>
<dbReference type="PANTHER" id="PTHR15954">
    <property type="entry name" value="VACUOLAR PROTEIN SORTING-ASSOCIATED PROTEIN 51 HOMOLOG"/>
    <property type="match status" value="1"/>
</dbReference>
<dbReference type="OrthoDB" id="203678at2759"/>
<comment type="function">
    <text evidence="5">Involved in retrograde transport from early and late endosomes to the late Golgi. The GARP complex is required for the maintenance of protein retrieval from endosomes to the TGN, acid hydrolase sorting, lysosome function, endosomal cholesterol traffic and autophagy. Acts as component of the EARP complex that is involved in endocytic recycling.</text>
</comment>
<dbReference type="PANTHER" id="PTHR15954:SF4">
    <property type="entry name" value="VACUOLAR PROTEIN SORTING-ASSOCIATED PROTEIN 51 HOMOLOG"/>
    <property type="match status" value="1"/>
</dbReference>
<dbReference type="GO" id="GO:0032456">
    <property type="term" value="P:endocytic recycling"/>
    <property type="evidence" value="ECO:0007669"/>
    <property type="project" value="UniProtKB-UniRule"/>
</dbReference>
<evidence type="ECO:0000313" key="8">
    <source>
        <dbReference type="EMBL" id="CAG01585.1"/>
    </source>
</evidence>
<dbReference type="GO" id="GO:0006869">
    <property type="term" value="P:lipid transport"/>
    <property type="evidence" value="ECO:0007669"/>
    <property type="project" value="UniProtKB-UniRule"/>
</dbReference>
<dbReference type="Pfam" id="PF15469">
    <property type="entry name" value="Sec5"/>
    <property type="match status" value="1"/>
</dbReference>
<dbReference type="SUPFAM" id="SSF74788">
    <property type="entry name" value="Cullin repeat-like"/>
    <property type="match status" value="1"/>
</dbReference>
<gene>
    <name evidence="8" type="ORF">GSTENG00020398001</name>
</gene>
<feature type="region of interest" description="Disordered" evidence="6">
    <location>
        <begin position="268"/>
        <end position="294"/>
    </location>
</feature>
<sequence length="838" mass="94510">RRRRVHGMLKLYYGLNEEGKADEQPRSLDPCDINGPHFDPELYLNKLRRECSLAELMDHETCMVKQIRSLDSDMQTLVYENYNKFISATDTIRKMKNDFKKMEDEMDCLSTNMAAITEFSARISGTLQDQHTQITKLSGVHTLLRKLQFLFELPARLNKCLELQAYAQAVKSYRHARCVLQQYSHLPSFKGIQDDCHTIMNKLAQELRQKFRDGGSSSKDLSECVELLLQLDEPAEELCDKFLSHARSRLETDLQGLEAEIRPYPSTLVGRRDSERTASSVNSPNASSVPSPTPNTDILEFIDRGCNEFVSSLCLVITSYQELFINHAQKGELVAINISDMANGKLHAFVDDLAARYFSLVERRIQEERGVADNSLLVRALDRFHRRLQAVSKLLPGSTVPTQGTDIVVRAATDRVKQYLAALQTFYMDSLTDVRQALATPRLSVGGTSGGPAASRDAHTSLPELLSLLSASILNQIKSVLTSVHLFTAKDITFSNKPYFKGEFCSQGVRESLVVSFIKFVCQSSRQFCESTGDKGGSTPPALLLLLSRLCLDYETSTISYILTLTDEQFLVQVEQSSKKKNPTISTRQTSKCSLSNAVKLPSLLFLFQHHSPVTPVTTLCAEAREAAQKLLNHYVKVQGLIISQMLRKSVETRDWVNTIEPRNVRAVMKRVVEDTTSIDVQVGLLYEEGVRKAHSSDSSKRTFSVYSSSRQQARYAASYTPSAPMDTNLLSNIHKLFSERIDIFSSVEFNKVSVMTGIIKISLKTFLECVRLRTFGRYGLQQIQVDCHYLQMYLWRFVSDENLVHFLLDEIVGSSAHRCLDPVPMEQSVIEVICERG</sequence>
<dbReference type="GO" id="GO:0048193">
    <property type="term" value="P:Golgi vesicle transport"/>
    <property type="evidence" value="ECO:0007669"/>
    <property type="project" value="TreeGrafter"/>
</dbReference>
<name>Q4SCP7_TETNG</name>
<dbReference type="InterPro" id="IPR014812">
    <property type="entry name" value="Vps51"/>
</dbReference>
<dbReference type="AlphaFoldDB" id="Q4SCP7"/>
<feature type="non-terminal residue" evidence="8">
    <location>
        <position position="838"/>
    </location>
</feature>
<keyword evidence="5" id="KW-0333">Golgi apparatus</keyword>
<protein>
    <recommendedName>
        <fullName evidence="2 5">Vacuolar protein sorting-associated protein 51 homolog</fullName>
    </recommendedName>
</protein>
<keyword evidence="4" id="KW-0175">Coiled coil</keyword>
<dbReference type="GO" id="GO:0000938">
    <property type="term" value="C:GARP complex"/>
    <property type="evidence" value="ECO:0007669"/>
    <property type="project" value="UniProtKB-UniRule"/>
</dbReference>
<dbReference type="InterPro" id="IPR039481">
    <property type="entry name" value="EXOC2/Sec5_N_dom"/>
</dbReference>
<dbReference type="InterPro" id="IPR016159">
    <property type="entry name" value="Cullin_repeat-like_dom_sf"/>
</dbReference>
<evidence type="ECO:0000259" key="7">
    <source>
        <dbReference type="Pfam" id="PF15469"/>
    </source>
</evidence>
<dbReference type="GO" id="GO:0007041">
    <property type="term" value="P:lysosomal transport"/>
    <property type="evidence" value="ECO:0007669"/>
    <property type="project" value="TreeGrafter"/>
</dbReference>
<comment type="subunit">
    <text evidence="5">Component of the Golgi-associated retrograde protein (GARP) complex. Component of the endosome-associated retrograde protein (EARP) complex.</text>
</comment>
<dbReference type="KEGG" id="tng:GSTEN00020398G001"/>
<feature type="domain" description="Exocyst complex component EXOC2/Sec5 N-terminal" evidence="7">
    <location>
        <begin position="33"/>
        <end position="257"/>
    </location>
</feature>
<keyword evidence="5" id="KW-0653">Protein transport</keyword>
<dbReference type="GO" id="GO:0005829">
    <property type="term" value="C:cytosol"/>
    <property type="evidence" value="ECO:0007669"/>
    <property type="project" value="GOC"/>
</dbReference>
<dbReference type="GO" id="GO:0015031">
    <property type="term" value="P:protein transport"/>
    <property type="evidence" value="ECO:0007669"/>
    <property type="project" value="UniProtKB-UniRule"/>
</dbReference>
<evidence type="ECO:0000256" key="5">
    <source>
        <dbReference type="RuleBase" id="RU368010"/>
    </source>
</evidence>
<keyword evidence="5" id="KW-0967">Endosome</keyword>
<evidence type="ECO:0000256" key="2">
    <source>
        <dbReference type="ARBA" id="ARBA00016122"/>
    </source>
</evidence>
<keyword evidence="3 5" id="KW-0813">Transport</keyword>
<dbReference type="GO" id="GO:0016020">
    <property type="term" value="C:membrane"/>
    <property type="evidence" value="ECO:0007669"/>
    <property type="project" value="TreeGrafter"/>
</dbReference>
<accession>Q4SCP7</accession>
<evidence type="ECO:0000256" key="3">
    <source>
        <dbReference type="ARBA" id="ARBA00022448"/>
    </source>
</evidence>
<reference evidence="8" key="2">
    <citation type="submission" date="2004-02" db="EMBL/GenBank/DDBJ databases">
        <authorList>
            <consortium name="Genoscope"/>
            <consortium name="Whitehead Institute Centre for Genome Research"/>
        </authorList>
    </citation>
    <scope>NUCLEOTIDE SEQUENCE</scope>
</reference>
<reference evidence="8" key="1">
    <citation type="journal article" date="2004" name="Nature">
        <title>Genome duplication in the teleost fish Tetraodon nigroviridis reveals the early vertebrate proto-karyotype.</title>
        <authorList>
            <person name="Jaillon O."/>
            <person name="Aury J.-M."/>
            <person name="Brunet F."/>
            <person name="Petit J.-L."/>
            <person name="Stange-Thomann N."/>
            <person name="Mauceli E."/>
            <person name="Bouneau L."/>
            <person name="Fischer C."/>
            <person name="Ozouf-Costaz C."/>
            <person name="Bernot A."/>
            <person name="Nicaud S."/>
            <person name="Jaffe D."/>
            <person name="Fisher S."/>
            <person name="Lutfalla G."/>
            <person name="Dossat C."/>
            <person name="Segurens B."/>
            <person name="Dasilva C."/>
            <person name="Salanoubat M."/>
            <person name="Levy M."/>
            <person name="Boudet N."/>
            <person name="Castellano S."/>
            <person name="Anthouard V."/>
            <person name="Jubin C."/>
            <person name="Castelli V."/>
            <person name="Katinka M."/>
            <person name="Vacherie B."/>
            <person name="Biemont C."/>
            <person name="Skalli Z."/>
            <person name="Cattolico L."/>
            <person name="Poulain J."/>
            <person name="De Berardinis V."/>
            <person name="Cruaud C."/>
            <person name="Duprat S."/>
            <person name="Brottier P."/>
            <person name="Coutanceau J.-P."/>
            <person name="Gouzy J."/>
            <person name="Parra G."/>
            <person name="Lardier G."/>
            <person name="Chapple C."/>
            <person name="McKernan K.J."/>
            <person name="McEwan P."/>
            <person name="Bosak S."/>
            <person name="Kellis M."/>
            <person name="Volff J.-N."/>
            <person name="Guigo R."/>
            <person name="Zody M.C."/>
            <person name="Mesirov J."/>
            <person name="Lindblad-Toh K."/>
            <person name="Birren B."/>
            <person name="Nusbaum C."/>
            <person name="Kahn D."/>
            <person name="Robinson-Rechavi M."/>
            <person name="Laudet V."/>
            <person name="Schachter V."/>
            <person name="Quetier F."/>
            <person name="Saurin W."/>
            <person name="Scarpelli C."/>
            <person name="Wincker P."/>
            <person name="Lander E.S."/>
            <person name="Weissenbach J."/>
            <person name="Roest Crollius H."/>
        </authorList>
    </citation>
    <scope>NUCLEOTIDE SEQUENCE [LARGE SCALE GENOMIC DNA]</scope>
</reference>
<organism evidence="8">
    <name type="scientific">Tetraodon nigroviridis</name>
    <name type="common">Spotted green pufferfish</name>
    <name type="synonym">Chelonodon nigroviridis</name>
    <dbReference type="NCBI Taxonomy" id="99883"/>
    <lineage>
        <taxon>Eukaryota</taxon>
        <taxon>Metazoa</taxon>
        <taxon>Chordata</taxon>
        <taxon>Craniata</taxon>
        <taxon>Vertebrata</taxon>
        <taxon>Euteleostomi</taxon>
        <taxon>Actinopterygii</taxon>
        <taxon>Neopterygii</taxon>
        <taxon>Teleostei</taxon>
        <taxon>Neoteleostei</taxon>
        <taxon>Acanthomorphata</taxon>
        <taxon>Eupercaria</taxon>
        <taxon>Tetraodontiformes</taxon>
        <taxon>Tetradontoidea</taxon>
        <taxon>Tetraodontidae</taxon>
        <taxon>Tetraodon</taxon>
    </lineage>
</organism>
<feature type="non-terminal residue" evidence="8">
    <location>
        <position position="1"/>
    </location>
</feature>